<comment type="function">
    <text evidence="9">Part of the tripartite ATP-independent periplasmic (TRAP) transport system.</text>
</comment>
<dbReference type="RefSeq" id="WP_251776795.1">
    <property type="nucleotide sequence ID" value="NZ_JAMKFE010000002.1"/>
</dbReference>
<evidence type="ECO:0000256" key="8">
    <source>
        <dbReference type="ARBA" id="ARBA00038436"/>
    </source>
</evidence>
<proteinExistence type="inferred from homology"/>
<keyword evidence="5 9" id="KW-0812">Transmembrane</keyword>
<keyword evidence="6 9" id="KW-1133">Transmembrane helix</keyword>
<feature type="transmembrane region" description="Helical" evidence="9">
    <location>
        <begin position="47"/>
        <end position="65"/>
    </location>
</feature>
<accession>A0ABT0YIV4</accession>
<evidence type="ECO:0000256" key="2">
    <source>
        <dbReference type="ARBA" id="ARBA00022448"/>
    </source>
</evidence>
<evidence type="ECO:0000256" key="3">
    <source>
        <dbReference type="ARBA" id="ARBA00022475"/>
    </source>
</evidence>
<feature type="transmembrane region" description="Helical" evidence="9">
    <location>
        <begin position="12"/>
        <end position="32"/>
    </location>
</feature>
<name>A0ABT0YIV4_9BURK</name>
<evidence type="ECO:0000259" key="10">
    <source>
        <dbReference type="Pfam" id="PF04290"/>
    </source>
</evidence>
<protein>
    <recommendedName>
        <fullName evidence="9">TRAP transporter small permease protein</fullName>
    </recommendedName>
</protein>
<dbReference type="Pfam" id="PF04290">
    <property type="entry name" value="DctQ"/>
    <property type="match status" value="1"/>
</dbReference>
<evidence type="ECO:0000313" key="11">
    <source>
        <dbReference type="EMBL" id="MCM5678656.1"/>
    </source>
</evidence>
<evidence type="ECO:0000256" key="7">
    <source>
        <dbReference type="ARBA" id="ARBA00023136"/>
    </source>
</evidence>
<feature type="domain" description="Tripartite ATP-independent periplasmic transporters DctQ component" evidence="10">
    <location>
        <begin position="24"/>
        <end position="154"/>
    </location>
</feature>
<evidence type="ECO:0000256" key="1">
    <source>
        <dbReference type="ARBA" id="ARBA00004429"/>
    </source>
</evidence>
<comment type="similarity">
    <text evidence="8 9">Belongs to the TRAP transporter small permease family.</text>
</comment>
<keyword evidence="12" id="KW-1185">Reference proteome</keyword>
<gene>
    <name evidence="11" type="ORF">M8A51_03810</name>
</gene>
<dbReference type="PANTHER" id="PTHR35011">
    <property type="entry name" value="2,3-DIKETO-L-GULONATE TRAP TRANSPORTER SMALL PERMEASE PROTEIN YIAM"/>
    <property type="match status" value="1"/>
</dbReference>
<reference evidence="11" key="1">
    <citation type="submission" date="2022-05" db="EMBL/GenBank/DDBJ databases">
        <title>Schlegelella sp. nov., isolated from mangrove soil.</title>
        <authorList>
            <person name="Liu Y."/>
            <person name="Ge X."/>
            <person name="Liu W."/>
        </authorList>
    </citation>
    <scope>NUCLEOTIDE SEQUENCE</scope>
    <source>
        <strain evidence="11">S2-27</strain>
    </source>
</reference>
<evidence type="ECO:0000256" key="4">
    <source>
        <dbReference type="ARBA" id="ARBA00022519"/>
    </source>
</evidence>
<comment type="subunit">
    <text evidence="9">The complex comprises the extracytoplasmic solute receptor protein and the two transmembrane proteins.</text>
</comment>
<dbReference type="Proteomes" id="UP001165541">
    <property type="component" value="Unassembled WGS sequence"/>
</dbReference>
<dbReference type="InterPro" id="IPR055348">
    <property type="entry name" value="DctQ"/>
</dbReference>
<evidence type="ECO:0000313" key="12">
    <source>
        <dbReference type="Proteomes" id="UP001165541"/>
    </source>
</evidence>
<sequence length="163" mass="17633">MLTFLRITAQLFALVAGLCASAVAFLTVASIAGRSFWSSPIQGDIELTQFGIALCISLCLPWCQLHGGNIIVDFFTVRAARRTQRLLDGVGAVLLSAMMALLAWRTAVGAESVMQSNETSMILGLPMWIVYAVLAPGFALTLAIALFQAWHHLRNRAWPEVAA</sequence>
<comment type="caution">
    <text evidence="11">The sequence shown here is derived from an EMBL/GenBank/DDBJ whole genome shotgun (WGS) entry which is preliminary data.</text>
</comment>
<organism evidence="11 12">
    <name type="scientific">Caldimonas mangrovi</name>
    <dbReference type="NCBI Taxonomy" id="2944811"/>
    <lineage>
        <taxon>Bacteria</taxon>
        <taxon>Pseudomonadati</taxon>
        <taxon>Pseudomonadota</taxon>
        <taxon>Betaproteobacteria</taxon>
        <taxon>Burkholderiales</taxon>
        <taxon>Sphaerotilaceae</taxon>
        <taxon>Caldimonas</taxon>
    </lineage>
</organism>
<evidence type="ECO:0000256" key="5">
    <source>
        <dbReference type="ARBA" id="ARBA00022692"/>
    </source>
</evidence>
<keyword evidence="2 9" id="KW-0813">Transport</keyword>
<keyword evidence="7 9" id="KW-0472">Membrane</keyword>
<evidence type="ECO:0000256" key="9">
    <source>
        <dbReference type="RuleBase" id="RU369079"/>
    </source>
</evidence>
<feature type="transmembrane region" description="Helical" evidence="9">
    <location>
        <begin position="128"/>
        <end position="147"/>
    </location>
</feature>
<evidence type="ECO:0000256" key="6">
    <source>
        <dbReference type="ARBA" id="ARBA00022989"/>
    </source>
</evidence>
<dbReference type="PANTHER" id="PTHR35011:SF10">
    <property type="entry name" value="TRAP TRANSPORTER SMALL PERMEASE PROTEIN"/>
    <property type="match status" value="1"/>
</dbReference>
<comment type="subcellular location">
    <subcellularLocation>
        <location evidence="1 9">Cell inner membrane</location>
        <topology evidence="1 9">Multi-pass membrane protein</topology>
    </subcellularLocation>
</comment>
<keyword evidence="3" id="KW-1003">Cell membrane</keyword>
<dbReference type="InterPro" id="IPR007387">
    <property type="entry name" value="TRAP_DctQ"/>
</dbReference>
<feature type="transmembrane region" description="Helical" evidence="9">
    <location>
        <begin position="86"/>
        <end position="108"/>
    </location>
</feature>
<dbReference type="EMBL" id="JAMKFE010000002">
    <property type="protein sequence ID" value="MCM5678656.1"/>
    <property type="molecule type" value="Genomic_DNA"/>
</dbReference>
<keyword evidence="4 9" id="KW-0997">Cell inner membrane</keyword>